<name>A0A0F0H5T6_LENAE</name>
<dbReference type="SUPFAM" id="SSF56801">
    <property type="entry name" value="Acetyl-CoA synthetase-like"/>
    <property type="match status" value="1"/>
</dbReference>
<gene>
    <name evidence="1" type="ORF">UK23_13075</name>
</gene>
<dbReference type="PANTHER" id="PTHR43845">
    <property type="entry name" value="BLR5969 PROTEIN"/>
    <property type="match status" value="1"/>
</dbReference>
<accession>A0A0F0H5T6</accession>
<organism evidence="1 2">
    <name type="scientific">Lentzea aerocolonigenes</name>
    <name type="common">Lechevalieria aerocolonigenes</name>
    <name type="synonym">Saccharothrix aerocolonigenes</name>
    <dbReference type="NCBI Taxonomy" id="68170"/>
    <lineage>
        <taxon>Bacteria</taxon>
        <taxon>Bacillati</taxon>
        <taxon>Actinomycetota</taxon>
        <taxon>Actinomycetes</taxon>
        <taxon>Pseudonocardiales</taxon>
        <taxon>Pseudonocardiaceae</taxon>
        <taxon>Lentzea</taxon>
    </lineage>
</organism>
<comment type="caution">
    <text evidence="1">The sequence shown here is derived from an EMBL/GenBank/DDBJ whole genome shotgun (WGS) entry which is preliminary data.</text>
</comment>
<dbReference type="Gene3D" id="3.40.50.12780">
    <property type="entry name" value="N-terminal domain of ligase-like"/>
    <property type="match status" value="1"/>
</dbReference>
<dbReference type="InterPro" id="IPR042099">
    <property type="entry name" value="ANL_N_sf"/>
</dbReference>
<dbReference type="PANTHER" id="PTHR43845:SF1">
    <property type="entry name" value="BLR5969 PROTEIN"/>
    <property type="match status" value="1"/>
</dbReference>
<evidence type="ECO:0000313" key="2">
    <source>
        <dbReference type="Proteomes" id="UP000033393"/>
    </source>
</evidence>
<sequence>MNVSVLDLICYARTHSPFYQELYDGVEGSSLADLPVIDQAAFWAANTIRHNQVLTRAHTDGLIFKTGGTTKAPRVSFYTNEEWDTMCRTYAETLPAAGLQHGDRIANLFAAGELYSSFIFALNALQRSPIDLVQLPVTGSAPVEFTLSTMRDFDANVVAGFPTTLCRLAAHVVASVGSLPLVRLILFSGEALYDDQRALLSSAFPHAEFRSFVYGSVDGGIIGTAVLGLDDPRVFRAFVDSSVLEIVDVDTGRPITAPGQPGRLLQTDLTRRLQPMIRYPVGDLAEWVDAEDGIFRLLGRADEGARVGPVTLHLDHLRAAVDRAGVVHNGVQVVIRRVDARDQLVLRIAGAAQDVLDAVREQVHVISPRFELQAGRGTVAPLALEWVSALEVNPRSGKTLRLIDERPC</sequence>
<dbReference type="PATRIC" id="fig|68170.10.peg.2391"/>
<reference evidence="1 2" key="1">
    <citation type="submission" date="2015-02" db="EMBL/GenBank/DDBJ databases">
        <authorList>
            <person name="Ju K.-S."/>
            <person name="Doroghazi J.R."/>
            <person name="Metcalf W."/>
        </authorList>
    </citation>
    <scope>NUCLEOTIDE SEQUENCE [LARGE SCALE GENOMIC DNA]</scope>
    <source>
        <strain evidence="1 2">NRRL B-16140</strain>
    </source>
</reference>
<evidence type="ECO:0008006" key="3">
    <source>
        <dbReference type="Google" id="ProtNLM"/>
    </source>
</evidence>
<dbReference type="RefSeq" id="WP_045311744.1">
    <property type="nucleotide sequence ID" value="NZ_JYJG01000076.1"/>
</dbReference>
<evidence type="ECO:0000313" key="1">
    <source>
        <dbReference type="EMBL" id="KJK49677.1"/>
    </source>
</evidence>
<dbReference type="AlphaFoldDB" id="A0A0F0H5T6"/>
<proteinExistence type="predicted"/>
<dbReference type="Proteomes" id="UP000033393">
    <property type="component" value="Unassembled WGS sequence"/>
</dbReference>
<keyword evidence="2" id="KW-1185">Reference proteome</keyword>
<dbReference type="EMBL" id="JYJG01000076">
    <property type="protein sequence ID" value="KJK49677.1"/>
    <property type="molecule type" value="Genomic_DNA"/>
</dbReference>
<protein>
    <recommendedName>
        <fullName evidence="3">AMP-dependent synthetase</fullName>
    </recommendedName>
</protein>